<reference evidence="7 8" key="1">
    <citation type="submission" date="2019-10" db="EMBL/GenBank/DDBJ databases">
        <title>Actinomadura rubteroloni sp. nov. and Actinomadura macrotermitis sp. nov., isolated from the gut of fungus growing-termite Macrotermes natalensis.</title>
        <authorList>
            <person name="Benndorf R."/>
            <person name="Martin K."/>
            <person name="Kuefner M."/>
            <person name="De Beer W."/>
            <person name="Kaster A.-K."/>
            <person name="Vollmers J."/>
            <person name="Poulsen M."/>
            <person name="Beemelmanns C."/>
        </authorList>
    </citation>
    <scope>NUCLEOTIDE SEQUENCE [LARGE SCALE GENOMIC DNA]</scope>
    <source>
        <strain evidence="7 8">RB68</strain>
    </source>
</reference>
<evidence type="ECO:0000313" key="8">
    <source>
        <dbReference type="Proteomes" id="UP000487268"/>
    </source>
</evidence>
<evidence type="ECO:0000256" key="4">
    <source>
        <dbReference type="ARBA" id="ARBA00022691"/>
    </source>
</evidence>
<comment type="pathway">
    <text evidence="1">Antibiotic biosynthesis.</text>
</comment>
<keyword evidence="5" id="KW-0045">Antibiotic biosynthesis</keyword>
<keyword evidence="4" id="KW-0949">S-adenosyl-L-methionine</keyword>
<keyword evidence="3 7" id="KW-0808">Transferase</keyword>
<dbReference type="InterPro" id="IPR040800">
    <property type="entry name" value="MycE_N"/>
</dbReference>
<name>A0A7K0BU56_9ACTN</name>
<dbReference type="GO" id="GO:0017000">
    <property type="term" value="P:antibiotic biosynthetic process"/>
    <property type="evidence" value="ECO:0007669"/>
    <property type="project" value="UniProtKB-KW"/>
</dbReference>
<evidence type="ECO:0000256" key="3">
    <source>
        <dbReference type="ARBA" id="ARBA00022679"/>
    </source>
</evidence>
<proteinExistence type="predicted"/>
<organism evidence="7 8">
    <name type="scientific">Actinomadura macrotermitis</name>
    <dbReference type="NCBI Taxonomy" id="2585200"/>
    <lineage>
        <taxon>Bacteria</taxon>
        <taxon>Bacillati</taxon>
        <taxon>Actinomycetota</taxon>
        <taxon>Actinomycetes</taxon>
        <taxon>Streptosporangiales</taxon>
        <taxon>Thermomonosporaceae</taxon>
        <taxon>Actinomadura</taxon>
    </lineage>
</organism>
<dbReference type="AlphaFoldDB" id="A0A7K0BU56"/>
<protein>
    <submittedName>
        <fullName evidence="7">Demethylmacrocin O-methyltransferase</fullName>
        <ecNumber evidence="7">2.1.1.102</ecNumber>
    </submittedName>
</protein>
<dbReference type="InterPro" id="IPR029063">
    <property type="entry name" value="SAM-dependent_MTases_sf"/>
</dbReference>
<evidence type="ECO:0000256" key="2">
    <source>
        <dbReference type="ARBA" id="ARBA00022603"/>
    </source>
</evidence>
<feature type="domain" description="Methyltransferase MycE N-terminal" evidence="6">
    <location>
        <begin position="10"/>
        <end position="115"/>
    </location>
</feature>
<dbReference type="EMBL" id="WEGH01000002">
    <property type="protein sequence ID" value="MQY04667.1"/>
    <property type="molecule type" value="Genomic_DNA"/>
</dbReference>
<dbReference type="GO" id="GO:0030770">
    <property type="term" value="F:demethylmacrocin O-methyltransferase activity"/>
    <property type="evidence" value="ECO:0007669"/>
    <property type="project" value="UniProtKB-EC"/>
</dbReference>
<keyword evidence="8" id="KW-1185">Reference proteome</keyword>
<dbReference type="Pfam" id="PF17843">
    <property type="entry name" value="MycE_N"/>
    <property type="match status" value="1"/>
</dbReference>
<keyword evidence="2 7" id="KW-0489">Methyltransferase</keyword>
<dbReference type="Proteomes" id="UP000487268">
    <property type="component" value="Unassembled WGS sequence"/>
</dbReference>
<dbReference type="GO" id="GO:0032259">
    <property type="term" value="P:methylation"/>
    <property type="evidence" value="ECO:0007669"/>
    <property type="project" value="UniProtKB-KW"/>
</dbReference>
<evidence type="ECO:0000256" key="1">
    <source>
        <dbReference type="ARBA" id="ARBA00004792"/>
    </source>
</evidence>
<sequence>MQVTMEQAELLILAAGGRETELAAAIEEVGAKAVCSLAVEELVFRCRLPSNKTHVHVRLDLLHGGERFTHTIGVQAGRPVTLVEGEPDTAIFLLEFELAELVRSLYGPLRERRPGTHRSRLLVERPTAKALYDGPLRGDWYSVGRAVDTVLSGCSAGPSDLGELSVRHGTDKWGTWHWYTPHYERHLRALRGEPVRLLEIGIGGYDDPGLGGWSLKMWKAYFPRGLMTGLDVFAKHGLDEPRLRTVRGDQNDPGFLRAFGEEHGPFDVIVDDGSHVNEHILTSFEALFRYVRPGGFYIIEDIWTAYCTKFGGDESPVSPPTTSIGMLQALLDKLHYQERPGEAGDDIAQSVVGVHVYHNIAFIEKGHNAEGGIAPAVSQLFESSPSTPR</sequence>
<gene>
    <name evidence="7" type="primary">tylE</name>
    <name evidence="7" type="ORF">ACRB68_27280</name>
</gene>
<comment type="caution">
    <text evidence="7">The sequence shown here is derived from an EMBL/GenBank/DDBJ whole genome shotgun (WGS) entry which is preliminary data.</text>
</comment>
<evidence type="ECO:0000313" key="7">
    <source>
        <dbReference type="EMBL" id="MQY04667.1"/>
    </source>
</evidence>
<accession>A0A7K0BU56</accession>
<dbReference type="Gene3D" id="3.40.50.150">
    <property type="entry name" value="Vaccinia Virus protein VP39"/>
    <property type="match status" value="1"/>
</dbReference>
<evidence type="ECO:0000259" key="6">
    <source>
        <dbReference type="Pfam" id="PF17843"/>
    </source>
</evidence>
<evidence type="ECO:0000256" key="5">
    <source>
        <dbReference type="ARBA" id="ARBA00023194"/>
    </source>
</evidence>
<dbReference type="Gene3D" id="3.30.1050.30">
    <property type="match status" value="1"/>
</dbReference>
<dbReference type="EC" id="2.1.1.102" evidence="7"/>
<dbReference type="SUPFAM" id="SSF53335">
    <property type="entry name" value="S-adenosyl-L-methionine-dependent methyltransferases"/>
    <property type="match status" value="1"/>
</dbReference>